<dbReference type="SUPFAM" id="SSF53822">
    <property type="entry name" value="Periplasmic binding protein-like I"/>
    <property type="match status" value="1"/>
</dbReference>
<dbReference type="AlphaFoldDB" id="A0A450WDA5"/>
<dbReference type="Pfam" id="PF13458">
    <property type="entry name" value="Peripla_BP_6"/>
    <property type="match status" value="1"/>
</dbReference>
<accession>A0A450WDA5</accession>
<organism evidence="5">
    <name type="scientific">Candidatus Kentrum sp. LFY</name>
    <dbReference type="NCBI Taxonomy" id="2126342"/>
    <lineage>
        <taxon>Bacteria</taxon>
        <taxon>Pseudomonadati</taxon>
        <taxon>Pseudomonadota</taxon>
        <taxon>Gammaproteobacteria</taxon>
        <taxon>Candidatus Kentrum</taxon>
    </lineage>
</organism>
<proteinExistence type="inferred from homology"/>
<evidence type="ECO:0000259" key="4">
    <source>
        <dbReference type="Pfam" id="PF13458"/>
    </source>
</evidence>
<dbReference type="Gene3D" id="3.40.50.2300">
    <property type="match status" value="2"/>
</dbReference>
<feature type="signal peptide" evidence="3">
    <location>
        <begin position="1"/>
        <end position="21"/>
    </location>
</feature>
<dbReference type="EMBL" id="CAADFN010000012">
    <property type="protein sequence ID" value="VFK15049.1"/>
    <property type="molecule type" value="Genomic_DNA"/>
</dbReference>
<dbReference type="InterPro" id="IPR028082">
    <property type="entry name" value="Peripla_BP_I"/>
</dbReference>
<protein>
    <submittedName>
        <fullName evidence="5">Urea transport system substrate-binding protein</fullName>
    </submittedName>
</protein>
<name>A0A450WDA5_9GAMM</name>
<keyword evidence="2 3" id="KW-0732">Signal</keyword>
<dbReference type="PANTHER" id="PTHR47628:SF1">
    <property type="entry name" value="ALIPHATIC AMIDASE EXPRESSION-REGULATING PROTEIN"/>
    <property type="match status" value="1"/>
</dbReference>
<evidence type="ECO:0000256" key="2">
    <source>
        <dbReference type="ARBA" id="ARBA00022729"/>
    </source>
</evidence>
<dbReference type="PROSITE" id="PS51257">
    <property type="entry name" value="PROKAR_LIPOPROTEIN"/>
    <property type="match status" value="1"/>
</dbReference>
<dbReference type="PANTHER" id="PTHR47628">
    <property type="match status" value="1"/>
</dbReference>
<evidence type="ECO:0000256" key="1">
    <source>
        <dbReference type="ARBA" id="ARBA00010062"/>
    </source>
</evidence>
<reference evidence="5" key="1">
    <citation type="submission" date="2019-02" db="EMBL/GenBank/DDBJ databases">
        <authorList>
            <person name="Gruber-Vodicka R. H."/>
            <person name="Seah K. B. B."/>
        </authorList>
    </citation>
    <scope>NUCLEOTIDE SEQUENCE</scope>
    <source>
        <strain evidence="5">BECK_BY7</strain>
    </source>
</reference>
<gene>
    <name evidence="5" type="ORF">BECKLFY1418C_GA0070996_101243</name>
</gene>
<evidence type="ECO:0000256" key="3">
    <source>
        <dbReference type="SAM" id="SignalP"/>
    </source>
</evidence>
<dbReference type="InterPro" id="IPR028081">
    <property type="entry name" value="Leu-bd"/>
</dbReference>
<feature type="domain" description="Leucine-binding protein" evidence="4">
    <location>
        <begin position="30"/>
        <end position="382"/>
    </location>
</feature>
<comment type="similarity">
    <text evidence="1">Belongs to the leucine-binding protein family.</text>
</comment>
<sequence>MKKSRFGYVVLLLGAMLVACSNDQTSDVKFKVGVIADRTGFMSGHGQSTEMGAKLAADTLNRNGGILGTQIELIVLDGQSNPAVTANRARELLQQHKVSLLLGTGTSAATLAAIGPATESKIPFIYSLDGEIKTCAPGSDGKRLNPYVFASGFSERMAVGPLLNFLVSKVDKPTFETSIYFVGGDYVYPRTTNRYAINVAKSLGMRVVGEEYSDTATADYSPVIRKIQEAKPDILIMTNPGASGVTFMRQAKQFALDQQMLISGFATFDQEAIDAMGDLSDGVYVINRYSNQLVNAKNNDFVSAFRSQYSDEDLLPGPTAAAGAYGALITAAEAAKYSHDVSAAGVLSGLSGLDVDLPQGKISVSRSNHMFNQKLYIMEIANKSYKIVETTDQLQHPDFDGCSVR</sequence>
<evidence type="ECO:0000313" key="5">
    <source>
        <dbReference type="EMBL" id="VFK15049.1"/>
    </source>
</evidence>
<feature type="chain" id="PRO_5019386808" evidence="3">
    <location>
        <begin position="22"/>
        <end position="405"/>
    </location>
</feature>